<reference evidence="2" key="1">
    <citation type="submission" date="2021-03" db="EMBL/GenBank/DDBJ databases">
        <authorList>
            <person name="Palmer J.M."/>
        </authorList>
    </citation>
    <scope>NUCLEOTIDE SEQUENCE</scope>
    <source>
        <strain evidence="2">ARV_011</strain>
    </source>
</reference>
<comment type="caution">
    <text evidence="2">The sequence shown here is derived from an EMBL/GenBank/DDBJ whole genome shotgun (WGS) entry which is preliminary data.</text>
</comment>
<feature type="compositionally biased region" description="Polar residues" evidence="1">
    <location>
        <begin position="485"/>
        <end position="520"/>
    </location>
</feature>
<feature type="compositionally biased region" description="Polar residues" evidence="1">
    <location>
        <begin position="405"/>
        <end position="451"/>
    </location>
</feature>
<evidence type="ECO:0000256" key="1">
    <source>
        <dbReference type="SAM" id="MobiDB-lite"/>
    </source>
</evidence>
<dbReference type="EMBL" id="JAHMUF010000012">
    <property type="protein sequence ID" value="KAG7193396.1"/>
    <property type="molecule type" value="Genomic_DNA"/>
</dbReference>
<keyword evidence="3" id="KW-1185">Reference proteome</keyword>
<dbReference type="Proteomes" id="UP000790833">
    <property type="component" value="Unassembled WGS sequence"/>
</dbReference>
<proteinExistence type="predicted"/>
<feature type="region of interest" description="Disordered" evidence="1">
    <location>
        <begin position="239"/>
        <end position="259"/>
    </location>
</feature>
<dbReference type="OrthoDB" id="4024111at2759"/>
<dbReference type="RefSeq" id="XP_043048944.1">
    <property type="nucleotide sequence ID" value="XM_043191637.1"/>
</dbReference>
<feature type="region of interest" description="Disordered" evidence="1">
    <location>
        <begin position="323"/>
        <end position="541"/>
    </location>
</feature>
<evidence type="ECO:0000313" key="2">
    <source>
        <dbReference type="EMBL" id="KAG7193396.1"/>
    </source>
</evidence>
<dbReference type="GeneID" id="66114188"/>
<name>A0A9P8AIR3_9ASCO</name>
<feature type="compositionally biased region" description="Low complexity" evidence="1">
    <location>
        <begin position="458"/>
        <end position="478"/>
    </location>
</feature>
<gene>
    <name evidence="2" type="ORF">KQ657_000814</name>
</gene>
<dbReference type="AlphaFoldDB" id="A0A9P8AIR3"/>
<organism evidence="2 3">
    <name type="scientific">Scheffersomyces spartinae</name>
    <dbReference type="NCBI Taxonomy" id="45513"/>
    <lineage>
        <taxon>Eukaryota</taxon>
        <taxon>Fungi</taxon>
        <taxon>Dikarya</taxon>
        <taxon>Ascomycota</taxon>
        <taxon>Saccharomycotina</taxon>
        <taxon>Pichiomycetes</taxon>
        <taxon>Debaryomycetaceae</taxon>
        <taxon>Scheffersomyces</taxon>
    </lineage>
</organism>
<feature type="compositionally biased region" description="Low complexity" evidence="1">
    <location>
        <begin position="390"/>
        <end position="400"/>
    </location>
</feature>
<sequence length="556" mass="61735">MEIEYSSPAASTSVDNLLNTPIKKIQNLTIHSPLSSLKFTSQYSKSPSGLYPNLQDMFDAKSINDKENAYPKNDISSKLHSEQSDIKSAMIDKGYSQKITNAVLDELTMRSSEISQLINSKSSVTGMAGTSSITASQEEKEKRRKRFSLVHKSRFNRMESISNHYSLPRIISNKSLDIKPDDPANPSFYRSTQESYNFDIDDDEDQDMANKRLSTTTIGSVSKRRRTLNGPEEVLPELTTQTQSTHSTNRISPLKSTMSSNIPSSPFKNAHSSVVQSPFSFSANLSPFKSNIPTLASSSPSKGISPSKKSYNLNLLLQDAPQLSHNQQQQQHDSFARPQKPPQAIDSTNHKFLKPHPPSLKNRPSSLELAGVKPNASRKPSLNNLKEGPSLSHKSSKSSLIPRMPSNSNLQKKPLNVSLSKTSSIPHLQKKPSSTFNKPQPTTGDYHNLNQRPPELASPVRSTSLHSLSSSHKSVTKPQPFSFYNKPTISSSQKSLNGNQYPLSQSSFTSSKSMHSLTTSNNNNNNNKIPTNIPDKSASLSQRSLYKYQQFKKRFH</sequence>
<evidence type="ECO:0000313" key="3">
    <source>
        <dbReference type="Proteomes" id="UP000790833"/>
    </source>
</evidence>
<accession>A0A9P8AIR3</accession>
<protein>
    <submittedName>
        <fullName evidence="2">Uncharacterized protein</fullName>
    </submittedName>
</protein>